<accession>A0ABP8MLG0</accession>
<comment type="caution">
    <text evidence="1">The sequence shown here is derived from an EMBL/GenBank/DDBJ whole genome shotgun (WGS) entry which is preliminary data.</text>
</comment>
<gene>
    <name evidence="1" type="ORF">GCM10023092_08180</name>
</gene>
<sequence length="83" mass="9092">MFRETGSDGLTGKVDDHLSPVNCVHEGFLILKRNNFSPTSANNDHCVCVPLEAICQIPANKTGTSCDNDLSFHNDNLNKQNAF</sequence>
<name>A0ABP8MLG0_9BACT</name>
<proteinExistence type="predicted"/>
<evidence type="ECO:0000313" key="1">
    <source>
        <dbReference type="EMBL" id="GAA4451113.1"/>
    </source>
</evidence>
<protein>
    <submittedName>
        <fullName evidence="1">Uncharacterized protein</fullName>
    </submittedName>
</protein>
<evidence type="ECO:0000313" key="2">
    <source>
        <dbReference type="Proteomes" id="UP001501410"/>
    </source>
</evidence>
<dbReference type="Proteomes" id="UP001501410">
    <property type="component" value="Unassembled WGS sequence"/>
</dbReference>
<reference evidence="2" key="1">
    <citation type="journal article" date="2019" name="Int. J. Syst. Evol. Microbiol.">
        <title>The Global Catalogue of Microorganisms (GCM) 10K type strain sequencing project: providing services to taxonomists for standard genome sequencing and annotation.</title>
        <authorList>
            <consortium name="The Broad Institute Genomics Platform"/>
            <consortium name="The Broad Institute Genome Sequencing Center for Infectious Disease"/>
            <person name="Wu L."/>
            <person name="Ma J."/>
        </authorList>
    </citation>
    <scope>NUCLEOTIDE SEQUENCE [LARGE SCALE GENOMIC DNA]</scope>
    <source>
        <strain evidence="2">JCM 31921</strain>
    </source>
</reference>
<organism evidence="1 2">
    <name type="scientific">Rurimicrobium arvi</name>
    <dbReference type="NCBI Taxonomy" id="2049916"/>
    <lineage>
        <taxon>Bacteria</taxon>
        <taxon>Pseudomonadati</taxon>
        <taxon>Bacteroidota</taxon>
        <taxon>Chitinophagia</taxon>
        <taxon>Chitinophagales</taxon>
        <taxon>Chitinophagaceae</taxon>
        <taxon>Rurimicrobium</taxon>
    </lineage>
</organism>
<dbReference type="EMBL" id="BAABEZ010000004">
    <property type="protein sequence ID" value="GAA4451113.1"/>
    <property type="molecule type" value="Genomic_DNA"/>
</dbReference>
<keyword evidence="2" id="KW-1185">Reference proteome</keyword>